<feature type="transmembrane region" description="Helical" evidence="1">
    <location>
        <begin position="67"/>
        <end position="87"/>
    </location>
</feature>
<keyword evidence="1" id="KW-0812">Transmembrane</keyword>
<evidence type="ECO:0000313" key="2">
    <source>
        <dbReference type="EMBL" id="MFC5905766.1"/>
    </source>
</evidence>
<gene>
    <name evidence="2" type="ORF">ACFP3V_00810</name>
</gene>
<keyword evidence="1" id="KW-1133">Transmembrane helix</keyword>
<feature type="transmembrane region" description="Helical" evidence="1">
    <location>
        <begin position="12"/>
        <end position="32"/>
    </location>
</feature>
<evidence type="ECO:0000313" key="3">
    <source>
        <dbReference type="Proteomes" id="UP001596174"/>
    </source>
</evidence>
<comment type="caution">
    <text evidence="2">The sequence shown here is derived from an EMBL/GenBank/DDBJ whole genome shotgun (WGS) entry which is preliminary data.</text>
</comment>
<organism evidence="2 3">
    <name type="scientific">Streptacidiphilus monticola</name>
    <dbReference type="NCBI Taxonomy" id="2161674"/>
    <lineage>
        <taxon>Bacteria</taxon>
        <taxon>Bacillati</taxon>
        <taxon>Actinomycetota</taxon>
        <taxon>Actinomycetes</taxon>
        <taxon>Kitasatosporales</taxon>
        <taxon>Streptomycetaceae</taxon>
        <taxon>Streptacidiphilus</taxon>
    </lineage>
</organism>
<proteinExistence type="predicted"/>
<feature type="non-terminal residue" evidence="2">
    <location>
        <position position="1"/>
    </location>
</feature>
<keyword evidence="3" id="KW-1185">Reference proteome</keyword>
<feature type="non-terminal residue" evidence="2">
    <location>
        <position position="200"/>
    </location>
</feature>
<dbReference type="Proteomes" id="UP001596174">
    <property type="component" value="Unassembled WGS sequence"/>
</dbReference>
<name>A0ABW1FYF2_9ACTN</name>
<keyword evidence="1" id="KW-0472">Membrane</keyword>
<protein>
    <submittedName>
        <fullName evidence="2">ABC transporter permease</fullName>
    </submittedName>
</protein>
<sequence length="200" mass="20023">RGIDPGGGVDLLVTAAPLLLGLSGAIVLVRLYPVPVRLLSRPARGRRGAVGFLGLARAGRGSSGASLLPLLAMLLALTVGGFGLSVLTGVQQARDSAAFSRVGADARITTTSTDLNPALVAAVHRLPGVRGVAEVVVQRDLGLSETAQVDVFGVDPADYAALSRRIGRGAFDPALLHWDGTGPLPALASPAAAAAVGGGT</sequence>
<evidence type="ECO:0000256" key="1">
    <source>
        <dbReference type="SAM" id="Phobius"/>
    </source>
</evidence>
<accession>A0ABW1FYF2</accession>
<dbReference type="EMBL" id="JBHSQJ010000003">
    <property type="protein sequence ID" value="MFC5905766.1"/>
    <property type="molecule type" value="Genomic_DNA"/>
</dbReference>
<reference evidence="3" key="1">
    <citation type="journal article" date="2019" name="Int. J. Syst. Evol. Microbiol.">
        <title>The Global Catalogue of Microorganisms (GCM) 10K type strain sequencing project: providing services to taxonomists for standard genome sequencing and annotation.</title>
        <authorList>
            <consortium name="The Broad Institute Genomics Platform"/>
            <consortium name="The Broad Institute Genome Sequencing Center for Infectious Disease"/>
            <person name="Wu L."/>
            <person name="Ma J."/>
        </authorList>
    </citation>
    <scope>NUCLEOTIDE SEQUENCE [LARGE SCALE GENOMIC DNA]</scope>
    <source>
        <strain evidence="3">JCM 4816</strain>
    </source>
</reference>